<keyword evidence="2" id="KW-0436">Ligase</keyword>
<feature type="region of interest" description="Disordered" evidence="8">
    <location>
        <begin position="1006"/>
        <end position="1093"/>
    </location>
</feature>
<evidence type="ECO:0000259" key="10">
    <source>
        <dbReference type="PROSITE" id="PS50862"/>
    </source>
</evidence>
<keyword evidence="1" id="KW-0597">Phosphoprotein</keyword>
<dbReference type="SUPFAM" id="SSF55681">
    <property type="entry name" value="Class II aaRS and biotin synthetases"/>
    <property type="match status" value="1"/>
</dbReference>
<gene>
    <name evidence="11" type="ORF">Baya_9081</name>
</gene>
<dbReference type="Gene3D" id="3.30.930.10">
    <property type="entry name" value="Bira Bifunctional Protein, Domain 2"/>
    <property type="match status" value="2"/>
</dbReference>
<feature type="domain" description="PH" evidence="9">
    <location>
        <begin position="416"/>
        <end position="527"/>
    </location>
</feature>
<evidence type="ECO:0000256" key="4">
    <source>
        <dbReference type="ARBA" id="ARBA00022840"/>
    </source>
</evidence>
<evidence type="ECO:0000259" key="9">
    <source>
        <dbReference type="PROSITE" id="PS50003"/>
    </source>
</evidence>
<dbReference type="InterPro" id="IPR004364">
    <property type="entry name" value="Aa-tRNA-synt_II"/>
</dbReference>
<evidence type="ECO:0000256" key="2">
    <source>
        <dbReference type="ARBA" id="ARBA00022598"/>
    </source>
</evidence>
<keyword evidence="3" id="KW-0547">Nucleotide-binding</keyword>
<evidence type="ECO:0000256" key="8">
    <source>
        <dbReference type="SAM" id="MobiDB-lite"/>
    </source>
</evidence>
<dbReference type="Pfam" id="PF01336">
    <property type="entry name" value="tRNA_anti-codon"/>
    <property type="match status" value="1"/>
</dbReference>
<comment type="similarity">
    <text evidence="7">Belongs to the GAB family.</text>
</comment>
<sequence length="1093" mass="121469">MVAFFSASLSSFFKRFSEHKCTAVPALNPHINIHSTMDQGWVRSIRPQKHNLFLHVSDGSSLQPLQVVAGSDLNTRDLTFGCAVDVTGTLEKSPNRKQSVELQASRIEVDGACNPVDFPLKIKGHHTLEYIRQFPHLRCRTNVFSSLLRIRSQATAAVHSYFRDNNFVHIHTPIITSNDCEGAGELFQVEPAGNEWKSDKENPHFFSVPAYLTVSGQLHLEVMAGAFPAVYTFGPTFRAENSQTRRHLAEFYMVEAEIAFTESLKDLMKIMEGLFKTTTENLLSHCAEDVELFHKYISPGYMWGCDLQTEHEKYIVQHCGNVPVFVTDYPYKVKPFYTRDNQDQPQHTAAAVDLLVPGVGELCGGSLREERLELLRTRLAQYLQLREFGSVPHGGFGMGFERFIWEKKRGEMSGGEIICQGWLRKSPPEKKLRRYAWKKRWFILRSGRMSGDPDVLEYYKNDHAKKPIRIIDLHSCEQVDAGLTFKRKEFQDSFVFDIKTAERTFYLVADTENEMNRWVRSICQLCGFNQSENNHVNADDRPSTTHMQRSIAGDLSSSLAPLFSGSSGERKTSVPSHSSQPTLFTFDMPIRHSNAPLSNSAPQDYLLLHQCMSRKSESTRSASFSQAQRGSLMLGSDSAMQRIAHGVSQCLNGTSAQLHSSYSLPKSNKPKQLGVHADSANEACYVLPRAHSAEEPSDLESDEIYTYKTPCNALATAQFNDQRPPDNYDLPGTPGSVYQIPRTFDRNHNALTPNSADSTGGPPPPRPPKPSVNSETRWGSPQSLGGQNGDVANTSVISRRNTLPAVENIKLHRGSSFETSNQRPHYFNNSGQSIESVNDGFSSYLREKNPLTRSDSGNSEDNYVPMNPGSSTSPLNAALADSPKNNYIPMSPGPHHFDFPGFSATLPARKGSTASMCYRPGRVSDVTPPPINRNLKPNRKVKPSPLDLRNNGIIDELPFKSPVTLSWSRPVPVLNSISSQHCRPISTQSITSTDSADSEENYVAMQNPASTSPAVSGTSSPASRKGGNVDYLALDFQSGSPGPHRKPSTSSATSDEKVDYVQVDKEKTQALQNTMQEWTDVRQSSEPAKGIKS</sequence>
<dbReference type="PANTHER" id="PTHR45960:SF1">
    <property type="entry name" value="GRB2-ASSOCIATED-BINDING PROTEIN 2"/>
    <property type="match status" value="1"/>
</dbReference>
<organism evidence="11 12">
    <name type="scientific">Bagarius yarrelli</name>
    <name type="common">Goonch</name>
    <name type="synonym">Bagrus yarrelli</name>
    <dbReference type="NCBI Taxonomy" id="175774"/>
    <lineage>
        <taxon>Eukaryota</taxon>
        <taxon>Metazoa</taxon>
        <taxon>Chordata</taxon>
        <taxon>Craniata</taxon>
        <taxon>Vertebrata</taxon>
        <taxon>Euteleostomi</taxon>
        <taxon>Actinopterygii</taxon>
        <taxon>Neopterygii</taxon>
        <taxon>Teleostei</taxon>
        <taxon>Ostariophysi</taxon>
        <taxon>Siluriformes</taxon>
        <taxon>Sisoridae</taxon>
        <taxon>Sisorinae</taxon>
        <taxon>Bagarius</taxon>
    </lineage>
</organism>
<dbReference type="PROSITE" id="PS50862">
    <property type="entry name" value="AA_TRNA_LIGASE_II"/>
    <property type="match status" value="1"/>
</dbReference>
<dbReference type="Proteomes" id="UP000319801">
    <property type="component" value="Unassembled WGS sequence"/>
</dbReference>
<dbReference type="InterPro" id="IPR011993">
    <property type="entry name" value="PH-like_dom_sf"/>
</dbReference>
<dbReference type="Gene3D" id="2.30.29.30">
    <property type="entry name" value="Pleckstrin-homology domain (PH domain)/Phosphotyrosine-binding domain (PTB)"/>
    <property type="match status" value="1"/>
</dbReference>
<dbReference type="SMART" id="SM00233">
    <property type="entry name" value="PH"/>
    <property type="match status" value="1"/>
</dbReference>
<dbReference type="CDD" id="cd04318">
    <property type="entry name" value="EcAsnRS_like_N"/>
    <property type="match status" value="1"/>
</dbReference>
<keyword evidence="6" id="KW-0030">Aminoacyl-tRNA synthetase</keyword>
<dbReference type="GO" id="GO:0005737">
    <property type="term" value="C:cytoplasm"/>
    <property type="evidence" value="ECO:0007669"/>
    <property type="project" value="TreeGrafter"/>
</dbReference>
<dbReference type="PROSITE" id="PS50003">
    <property type="entry name" value="PH_DOMAIN"/>
    <property type="match status" value="1"/>
</dbReference>
<evidence type="ECO:0000256" key="6">
    <source>
        <dbReference type="ARBA" id="ARBA00023146"/>
    </source>
</evidence>
<feature type="region of interest" description="Disordered" evidence="8">
    <location>
        <begin position="814"/>
        <end position="834"/>
    </location>
</feature>
<dbReference type="EMBL" id="VCAZ01000058">
    <property type="protein sequence ID" value="TSN57751.1"/>
    <property type="molecule type" value="Genomic_DNA"/>
</dbReference>
<dbReference type="PRINTS" id="PR01042">
    <property type="entry name" value="TRNASYNTHASP"/>
</dbReference>
<feature type="domain" description="Aminoacyl-transfer RNA synthetases class-II family profile" evidence="10">
    <location>
        <begin position="148"/>
        <end position="404"/>
    </location>
</feature>
<dbReference type="Pfam" id="PF00169">
    <property type="entry name" value="PH"/>
    <property type="match status" value="1"/>
</dbReference>
<feature type="compositionally biased region" description="Basic and acidic residues" evidence="8">
    <location>
        <begin position="1054"/>
        <end position="1068"/>
    </location>
</feature>
<dbReference type="SUPFAM" id="SSF50729">
    <property type="entry name" value="PH domain-like"/>
    <property type="match status" value="1"/>
</dbReference>
<protein>
    <submittedName>
        <fullName evidence="11">GRB2-associated-binding protein 2</fullName>
    </submittedName>
</protein>
<dbReference type="GO" id="GO:0003676">
    <property type="term" value="F:nucleic acid binding"/>
    <property type="evidence" value="ECO:0007669"/>
    <property type="project" value="InterPro"/>
</dbReference>
<feature type="compositionally biased region" description="Polar residues" evidence="8">
    <location>
        <begin position="851"/>
        <end position="861"/>
    </location>
</feature>
<dbReference type="InterPro" id="IPR002312">
    <property type="entry name" value="Asp/Asn-tRNA-synth_IIb"/>
</dbReference>
<keyword evidence="5" id="KW-0648">Protein biosynthesis</keyword>
<evidence type="ECO:0000256" key="1">
    <source>
        <dbReference type="ARBA" id="ARBA00022553"/>
    </source>
</evidence>
<dbReference type="Gene3D" id="2.40.50.140">
    <property type="entry name" value="Nucleic acid-binding proteins"/>
    <property type="match status" value="1"/>
</dbReference>
<evidence type="ECO:0000313" key="11">
    <source>
        <dbReference type="EMBL" id="TSN57751.1"/>
    </source>
</evidence>
<dbReference type="AlphaFoldDB" id="A0A556U7C9"/>
<comment type="caution">
    <text evidence="11">The sequence shown here is derived from an EMBL/GenBank/DDBJ whole genome shotgun (WGS) entry which is preliminary data.</text>
</comment>
<name>A0A556U7C9_BAGYA</name>
<dbReference type="InterPro" id="IPR045864">
    <property type="entry name" value="aa-tRNA-synth_II/BPL/LPL"/>
</dbReference>
<feature type="compositionally biased region" description="Polar residues" evidence="8">
    <location>
        <begin position="771"/>
        <end position="799"/>
    </location>
</feature>
<feature type="compositionally biased region" description="Polar residues" evidence="8">
    <location>
        <begin position="1069"/>
        <end position="1086"/>
    </location>
</feature>
<dbReference type="GO" id="GO:0006418">
    <property type="term" value="P:tRNA aminoacylation for protein translation"/>
    <property type="evidence" value="ECO:0007669"/>
    <property type="project" value="InterPro"/>
</dbReference>
<dbReference type="InterPro" id="IPR006195">
    <property type="entry name" value="aa-tRNA-synth_II"/>
</dbReference>
<dbReference type="GO" id="GO:0005524">
    <property type="term" value="F:ATP binding"/>
    <property type="evidence" value="ECO:0007669"/>
    <property type="project" value="UniProtKB-KW"/>
</dbReference>
<dbReference type="InterPro" id="IPR001849">
    <property type="entry name" value="PH_domain"/>
</dbReference>
<dbReference type="Pfam" id="PF00152">
    <property type="entry name" value="tRNA-synt_2"/>
    <property type="match status" value="1"/>
</dbReference>
<feature type="region of interest" description="Disordered" evidence="8">
    <location>
        <begin position="919"/>
        <end position="947"/>
    </location>
</feature>
<reference evidence="11 12" key="1">
    <citation type="journal article" date="2019" name="Genome Biol. Evol.">
        <title>Whole-Genome Sequencing of the Giant Devil Catfish, Bagarius yarrelli.</title>
        <authorList>
            <person name="Jiang W."/>
            <person name="Lv Y."/>
            <person name="Cheng L."/>
            <person name="Yang K."/>
            <person name="Chao B."/>
            <person name="Wang X."/>
            <person name="Li Y."/>
            <person name="Pan X."/>
            <person name="You X."/>
            <person name="Zhang Y."/>
            <person name="Yang J."/>
            <person name="Li J."/>
            <person name="Zhang X."/>
            <person name="Liu S."/>
            <person name="Sun C."/>
            <person name="Yang J."/>
            <person name="Shi Q."/>
        </authorList>
    </citation>
    <scope>NUCLEOTIDE SEQUENCE [LARGE SCALE GENOMIC DNA]</scope>
    <source>
        <strain evidence="11">JWS20170419001</strain>
        <tissue evidence="11">Muscle</tissue>
    </source>
</reference>
<feature type="compositionally biased region" description="Polar residues" evidence="8">
    <location>
        <begin position="816"/>
        <end position="834"/>
    </location>
</feature>
<dbReference type="PANTHER" id="PTHR45960">
    <property type="entry name" value="GRB2-ASSOCIATED-BINDING PROTEIN"/>
    <property type="match status" value="1"/>
</dbReference>
<dbReference type="InterPro" id="IPR004365">
    <property type="entry name" value="NA-bd_OB_tRNA"/>
</dbReference>
<keyword evidence="12" id="KW-1185">Reference proteome</keyword>
<feature type="compositionally biased region" description="Pro residues" evidence="8">
    <location>
        <begin position="761"/>
        <end position="770"/>
    </location>
</feature>
<dbReference type="OrthoDB" id="360585at2759"/>
<dbReference type="FunFam" id="2.30.29.30:FF:000166">
    <property type="entry name" value="GRB2-associated-binding protein 1 isoform X1"/>
    <property type="match status" value="1"/>
</dbReference>
<dbReference type="InterPro" id="IPR046355">
    <property type="entry name" value="Gab1-4-like"/>
</dbReference>
<dbReference type="SUPFAM" id="SSF50249">
    <property type="entry name" value="Nucleic acid-binding proteins"/>
    <property type="match status" value="1"/>
</dbReference>
<dbReference type="InterPro" id="IPR012340">
    <property type="entry name" value="NA-bd_OB-fold"/>
</dbReference>
<evidence type="ECO:0000256" key="7">
    <source>
        <dbReference type="ARBA" id="ARBA00029462"/>
    </source>
</evidence>
<evidence type="ECO:0000256" key="3">
    <source>
        <dbReference type="ARBA" id="ARBA00022741"/>
    </source>
</evidence>
<evidence type="ECO:0000256" key="5">
    <source>
        <dbReference type="ARBA" id="ARBA00022917"/>
    </source>
</evidence>
<feature type="region of interest" description="Disordered" evidence="8">
    <location>
        <begin position="849"/>
        <end position="875"/>
    </location>
</feature>
<feature type="compositionally biased region" description="Polar residues" evidence="8">
    <location>
        <begin position="1007"/>
        <end position="1022"/>
    </location>
</feature>
<proteinExistence type="inferred from homology"/>
<feature type="region of interest" description="Disordered" evidence="8">
    <location>
        <begin position="718"/>
        <end position="799"/>
    </location>
</feature>
<accession>A0A556U7C9</accession>
<keyword evidence="4" id="KW-0067">ATP-binding</keyword>
<dbReference type="GO" id="GO:0005068">
    <property type="term" value="F:transmembrane receptor protein tyrosine kinase adaptor activity"/>
    <property type="evidence" value="ECO:0007669"/>
    <property type="project" value="TreeGrafter"/>
</dbReference>
<evidence type="ECO:0000313" key="12">
    <source>
        <dbReference type="Proteomes" id="UP000319801"/>
    </source>
</evidence>
<feature type="compositionally biased region" description="Polar residues" evidence="8">
    <location>
        <begin position="749"/>
        <end position="758"/>
    </location>
</feature>
<dbReference type="GO" id="GO:0004812">
    <property type="term" value="F:aminoacyl-tRNA ligase activity"/>
    <property type="evidence" value="ECO:0007669"/>
    <property type="project" value="UniProtKB-KW"/>
</dbReference>